<evidence type="ECO:0000313" key="1">
    <source>
        <dbReference type="EMBL" id="KAJ2999360.1"/>
    </source>
</evidence>
<keyword evidence="2" id="KW-1185">Reference proteome</keyword>
<gene>
    <name evidence="1" type="ORF">NUW58_g26</name>
</gene>
<dbReference type="EMBL" id="JAPDGR010000002">
    <property type="protein sequence ID" value="KAJ2999360.1"/>
    <property type="molecule type" value="Genomic_DNA"/>
</dbReference>
<organism evidence="1 2">
    <name type="scientific">Xylaria curta</name>
    <dbReference type="NCBI Taxonomy" id="42375"/>
    <lineage>
        <taxon>Eukaryota</taxon>
        <taxon>Fungi</taxon>
        <taxon>Dikarya</taxon>
        <taxon>Ascomycota</taxon>
        <taxon>Pezizomycotina</taxon>
        <taxon>Sordariomycetes</taxon>
        <taxon>Xylariomycetidae</taxon>
        <taxon>Xylariales</taxon>
        <taxon>Xylariaceae</taxon>
        <taxon>Xylaria</taxon>
    </lineage>
</organism>
<proteinExistence type="predicted"/>
<sequence length="464" mass="53194">MPGVDWQATEHPPLLPHAERRALFIRCLNNVPDVASYLRTWFLGSEKSDIRIDNVREFLSWAFFNRHPGNETAAELEELDEYVAEIERRLGHKLEPGRGGAKSLRLTLDDIEIRYRSVLWYFIIAVVDLITHFQLSRQRFRYYAQPKPHSHSVIPLRVQSLFAERRSVCQLSYWYRPHTAKDKLPLVFLHGIGVGLWPYTQCLSKLNEAMADDDQIGIIALEYLPMSSRLTDAPLSQAEFLSQIRLLLDTHGWDQFAVLGHSFGSVLATHMLKSPSLSPRIQSIVLVDPVCILLHLPDVAYNFTRRKPRQANEYLLWYFASMDPGVAHSLGRHFFWKDNIAWKEDLVRIVEKPLGNGVMSGTARPKRLSVRRVVVCLAERDLIVDTPAVLQYLLNDEDWGSTDCVLKKTNSGSQRTGSIPQGCHFEHKGIEVMWFEGLDHAQVFDRKETSDSLATLTRHSCVRS</sequence>
<accession>A0ACC1PTA7</accession>
<dbReference type="Proteomes" id="UP001143856">
    <property type="component" value="Unassembled WGS sequence"/>
</dbReference>
<reference evidence="1" key="1">
    <citation type="submission" date="2022-10" db="EMBL/GenBank/DDBJ databases">
        <title>Genome Sequence of Xylaria curta.</title>
        <authorList>
            <person name="Buettner E."/>
        </authorList>
    </citation>
    <scope>NUCLEOTIDE SEQUENCE</scope>
    <source>
        <strain evidence="1">Babe10</strain>
    </source>
</reference>
<comment type="caution">
    <text evidence="1">The sequence shown here is derived from an EMBL/GenBank/DDBJ whole genome shotgun (WGS) entry which is preliminary data.</text>
</comment>
<protein>
    <submittedName>
        <fullName evidence="1">Uncharacterized protein</fullName>
    </submittedName>
</protein>
<name>A0ACC1PTA7_9PEZI</name>
<evidence type="ECO:0000313" key="2">
    <source>
        <dbReference type="Proteomes" id="UP001143856"/>
    </source>
</evidence>